<dbReference type="EMBL" id="CP115920">
    <property type="protein sequence ID" value="XCD16118.1"/>
    <property type="molecule type" value="Genomic_DNA"/>
</dbReference>
<evidence type="ECO:0000256" key="1">
    <source>
        <dbReference type="SAM" id="Coils"/>
    </source>
</evidence>
<reference evidence="2" key="1">
    <citation type="submission" date="2023-01" db="EMBL/GenBank/DDBJ databases">
        <title>Vibrio sp. CB1-14 genome sequencing.</title>
        <authorList>
            <person name="Otstavnykh N."/>
            <person name="Isaeva M."/>
            <person name="Meleshko D."/>
        </authorList>
    </citation>
    <scope>NUCLEOTIDE SEQUENCE</scope>
    <source>
        <strain evidence="2">CB1-14</strain>
    </source>
</reference>
<sequence length="175" mass="19345">MTVSVGKKRLCKLNRRDISDNLGDIHRLVAEPKFLCRSCSRSSADKSTLCKPAAIPPASCQSKPIAEQQQCGVLAEALPTTTVPKLTKIANKAEPKPAANVEMTEALSVDAIDKKSLKRAKKALKAQKKAQKKLRKVLKKSQKLLRKQSKLEHKYQLAAATVEKQVMKVQPEQLH</sequence>
<proteinExistence type="predicted"/>
<gene>
    <name evidence="2" type="ORF">PG915_00420</name>
</gene>
<dbReference type="RefSeq" id="WP_353497433.1">
    <property type="nucleotide sequence ID" value="NZ_CP115920.1"/>
</dbReference>
<protein>
    <submittedName>
        <fullName evidence="2">Uncharacterized protein</fullName>
    </submittedName>
</protein>
<feature type="coiled-coil region" evidence="1">
    <location>
        <begin position="114"/>
        <end position="147"/>
    </location>
</feature>
<organism evidence="2">
    <name type="scientific">Vibrio chaetopteri</name>
    <dbReference type="NCBI Taxonomy" id="3016528"/>
    <lineage>
        <taxon>Bacteria</taxon>
        <taxon>Pseudomonadati</taxon>
        <taxon>Pseudomonadota</taxon>
        <taxon>Gammaproteobacteria</taxon>
        <taxon>Vibrionales</taxon>
        <taxon>Vibrionaceae</taxon>
        <taxon>Vibrio</taxon>
    </lineage>
</organism>
<keyword evidence="1" id="KW-0175">Coiled coil</keyword>
<name>A0AAU8BJC8_9VIBR</name>
<dbReference type="KEGG" id="vck:PG915_00420"/>
<evidence type="ECO:0000313" key="2">
    <source>
        <dbReference type="EMBL" id="XCD16118.1"/>
    </source>
</evidence>
<dbReference type="AlphaFoldDB" id="A0AAU8BJC8"/>
<accession>A0AAU8BJC8</accession>